<dbReference type="InterPro" id="IPR043987">
    <property type="entry name" value="CCZ1/INTU/HSP4_longin_1"/>
</dbReference>
<dbReference type="GO" id="GO:0031410">
    <property type="term" value="C:cytoplasmic vesicle"/>
    <property type="evidence" value="ECO:0007669"/>
    <property type="project" value="TreeGrafter"/>
</dbReference>
<keyword evidence="2" id="KW-1133">Transmembrane helix</keyword>
<name>A0AAD9DLP1_9TELE</name>
<dbReference type="GO" id="GO:0005085">
    <property type="term" value="F:guanyl-nucleotide exchange factor activity"/>
    <property type="evidence" value="ECO:0007669"/>
    <property type="project" value="TreeGrafter"/>
</dbReference>
<dbReference type="EMBL" id="JAROKS010000024">
    <property type="protein sequence ID" value="KAK1787155.1"/>
    <property type="molecule type" value="Genomic_DNA"/>
</dbReference>
<dbReference type="InterPro" id="IPR036418">
    <property type="entry name" value="Cyt_c_oxidase_su6a_sf"/>
</dbReference>
<feature type="domain" description="CCZ1/INTU/HSP4 first Longin" evidence="3">
    <location>
        <begin position="85"/>
        <end position="190"/>
    </location>
</feature>
<evidence type="ECO:0000256" key="2">
    <source>
        <dbReference type="SAM" id="Phobius"/>
    </source>
</evidence>
<dbReference type="InterPro" id="IPR026091">
    <property type="entry name" value="HPS4"/>
</dbReference>
<feature type="transmembrane region" description="Helical" evidence="2">
    <location>
        <begin position="804"/>
        <end position="831"/>
    </location>
</feature>
<dbReference type="Pfam" id="PF19033">
    <property type="entry name" value="Intu_longin_3"/>
    <property type="match status" value="1"/>
</dbReference>
<evidence type="ECO:0000259" key="3">
    <source>
        <dbReference type="Pfam" id="PF19031"/>
    </source>
</evidence>
<dbReference type="InterPro" id="IPR043989">
    <property type="entry name" value="CCZ1/INTU/HSP4_longin_3"/>
</dbReference>
<protein>
    <recommendedName>
        <fullName evidence="7">CCZ1/INTU/HSP4 first Longin domain-containing protein</fullName>
    </recommendedName>
</protein>
<keyword evidence="2" id="KW-0812">Transmembrane</keyword>
<organism evidence="5 6">
    <name type="scientific">Electrophorus voltai</name>
    <dbReference type="NCBI Taxonomy" id="2609070"/>
    <lineage>
        <taxon>Eukaryota</taxon>
        <taxon>Metazoa</taxon>
        <taxon>Chordata</taxon>
        <taxon>Craniata</taxon>
        <taxon>Vertebrata</taxon>
        <taxon>Euteleostomi</taxon>
        <taxon>Actinopterygii</taxon>
        <taxon>Neopterygii</taxon>
        <taxon>Teleostei</taxon>
        <taxon>Ostariophysi</taxon>
        <taxon>Gymnotiformes</taxon>
        <taxon>Gymnotoidei</taxon>
        <taxon>Gymnotidae</taxon>
        <taxon>Electrophorus</taxon>
    </lineage>
</organism>
<feature type="non-terminal residue" evidence="5">
    <location>
        <position position="1"/>
    </location>
</feature>
<dbReference type="GO" id="GO:1903232">
    <property type="term" value="P:melanosome assembly"/>
    <property type="evidence" value="ECO:0007669"/>
    <property type="project" value="TreeGrafter"/>
</dbReference>
<dbReference type="Proteomes" id="UP001239994">
    <property type="component" value="Unassembled WGS sequence"/>
</dbReference>
<evidence type="ECO:0000256" key="1">
    <source>
        <dbReference type="SAM" id="MobiDB-lite"/>
    </source>
</evidence>
<gene>
    <name evidence="5" type="ORF">P4O66_017526</name>
</gene>
<sequence length="1086" mass="119430">SWTANALTILSSAKTWKILSFVVAIPGVAVCMLNAFLKSQQHGHDQPEFVPYPHLRIRTKQPLVSGTFAPGLVRLYWETLRSRINVFFLYDCSKVQEECDLTRAGICYFYPEDTPLEHQELLCGQLAGVSRCVSELSCSPVHLLHLRKSKYAVRMRDTFLWVLSCVSEVPDISVCEFLDHLIGLFCFYNGPVQQSYQLHSRGELALHWARYISHLQGGSTELHHIFSCLETIRSTHIDPLLLLKSALILQACQRCPLVLAGCLLYQGRVLSTQMCPELTRKVMVNETETYSQEDRLQAHGVCWSGATPPSNTVTTPVFLTSSEVNTLRCHPVDNSCRFHCSSQPPDQPKKTPLLSRTLSDIANTDLDPAELEHALCPPAHYQTHSSPHSSLSDEESFSLCPSTASTPLHLTVTSQSEGSPSESHDHILPNGTLLYKAIESSMFEGGSPVRSEGERNTAEVVAVTGGDPVRSEGKRNTAEIVEVKGGDPVRSEGERNTAEVVEVTGGDPVRSEGERNTAEVVEVTGGDPVRSEGERNTAEVVEVTGGDPVRSEGERNTAEVVEVTGPEQDQVSAISNGLESGQDSPPQHDGEGEGTKEMEVRGGVKEEMREGGRSGDCRSPSGGTLDCLLLYQHRVGSLVLAVLVEPHFNTDASAKEDVYFSCLASLNGLEAHLRTTSSQPPPAQGPYIYTHYDCVQNTLTTNVSEHSSSSQDSFVKATALLHSDFSLKDTLQEAIVRNASCAVYATRTKAQETYFLQQGTSARNSGIPNVQDTAFSLPGKARQRLLKHGLVAPPGLGLQSLKQLYVWSSAMATVPFGIFTLICVISGIHCVSFRGRILETRTLREEALARTRVRRDPASSQDHCSRLTAPWMEARAPAADWGHVYRLKICPLSRDAPRRVVFPEPPLFRFVRRVYRCCQKGYRCGSVKGLQGRDIGGSSIEFLLSEDVLSATVARAEIHLHISNPEKLNIQPLLPSLQKRQLPTRFGSWTEEGVMELRVDVMFVFQALQRVLGSRSGGNRLLNLRRVGGLSRPWALEPQDNSSALQDAAPAAWGQGSVDEWRERPLQALVELGLALHCSTARNTHP</sequence>
<dbReference type="GO" id="GO:0006605">
    <property type="term" value="P:protein targeting"/>
    <property type="evidence" value="ECO:0007669"/>
    <property type="project" value="TreeGrafter"/>
</dbReference>
<proteinExistence type="predicted"/>
<dbReference type="GO" id="GO:0031085">
    <property type="term" value="C:BLOC-3 complex"/>
    <property type="evidence" value="ECO:0007669"/>
    <property type="project" value="TreeGrafter"/>
</dbReference>
<keyword evidence="6" id="KW-1185">Reference proteome</keyword>
<dbReference type="GO" id="GO:0031267">
    <property type="term" value="F:small GTPase binding"/>
    <property type="evidence" value="ECO:0007669"/>
    <property type="project" value="TreeGrafter"/>
</dbReference>
<reference evidence="5" key="1">
    <citation type="submission" date="2023-03" db="EMBL/GenBank/DDBJ databases">
        <title>Electrophorus voltai genome.</title>
        <authorList>
            <person name="Bian C."/>
        </authorList>
    </citation>
    <scope>NUCLEOTIDE SEQUENCE</scope>
    <source>
        <strain evidence="5">CB-2022</strain>
        <tissue evidence="5">Muscle</tissue>
    </source>
</reference>
<accession>A0AAD9DLP1</accession>
<dbReference type="PANTHER" id="PTHR14407">
    <property type="entry name" value="HERMANSKY-PUDLAK SYNDROME 4 PROTEIN LIGHT-EAR PROTEIN-RELATED"/>
    <property type="match status" value="1"/>
</dbReference>
<dbReference type="Gene3D" id="4.10.95.10">
    <property type="entry name" value="Cytochrome c oxidase, subunit VIa"/>
    <property type="match status" value="1"/>
</dbReference>
<dbReference type="SUPFAM" id="SSF81411">
    <property type="entry name" value="Mitochondrial cytochrome c oxidase subunit VIa"/>
    <property type="match status" value="1"/>
</dbReference>
<dbReference type="Pfam" id="PF19031">
    <property type="entry name" value="Intu_longin_1"/>
    <property type="match status" value="1"/>
</dbReference>
<dbReference type="GO" id="GO:0005765">
    <property type="term" value="C:lysosomal membrane"/>
    <property type="evidence" value="ECO:0007669"/>
    <property type="project" value="TreeGrafter"/>
</dbReference>
<dbReference type="AlphaFoldDB" id="A0AAD9DLP1"/>
<feature type="region of interest" description="Disordered" evidence="1">
    <location>
        <begin position="546"/>
        <end position="619"/>
    </location>
</feature>
<comment type="caution">
    <text evidence="5">The sequence shown here is derived from an EMBL/GenBank/DDBJ whole genome shotgun (WGS) entry which is preliminary data.</text>
</comment>
<feature type="domain" description="CCZ1/INTU/HPS4 third Longin" evidence="4">
    <location>
        <begin position="686"/>
        <end position="783"/>
    </location>
</feature>
<evidence type="ECO:0000313" key="6">
    <source>
        <dbReference type="Proteomes" id="UP001239994"/>
    </source>
</evidence>
<evidence type="ECO:0000313" key="5">
    <source>
        <dbReference type="EMBL" id="KAK1787155.1"/>
    </source>
</evidence>
<feature type="compositionally biased region" description="Polar residues" evidence="1">
    <location>
        <begin position="567"/>
        <end position="585"/>
    </location>
</feature>
<feature type="compositionally biased region" description="Basic and acidic residues" evidence="1">
    <location>
        <begin position="586"/>
        <end position="616"/>
    </location>
</feature>
<keyword evidence="2" id="KW-0472">Membrane</keyword>
<dbReference type="GO" id="GO:0016192">
    <property type="term" value="P:vesicle-mediated transport"/>
    <property type="evidence" value="ECO:0007669"/>
    <property type="project" value="InterPro"/>
</dbReference>
<feature type="region of interest" description="Disordered" evidence="1">
    <location>
        <begin position="379"/>
        <end position="398"/>
    </location>
</feature>
<evidence type="ECO:0000259" key="4">
    <source>
        <dbReference type="Pfam" id="PF19033"/>
    </source>
</evidence>
<dbReference type="PANTHER" id="PTHR14407:SF9">
    <property type="entry name" value="BLOC-3 COMPLEX MEMBER HPS4"/>
    <property type="match status" value="1"/>
</dbReference>
<evidence type="ECO:0008006" key="7">
    <source>
        <dbReference type="Google" id="ProtNLM"/>
    </source>
</evidence>
<feature type="non-terminal residue" evidence="5">
    <location>
        <position position="1086"/>
    </location>
</feature>